<evidence type="ECO:0000256" key="2">
    <source>
        <dbReference type="SAM" id="Phobius"/>
    </source>
</evidence>
<feature type="compositionally biased region" description="Basic and acidic residues" evidence="1">
    <location>
        <begin position="100"/>
        <end position="111"/>
    </location>
</feature>
<feature type="compositionally biased region" description="Low complexity" evidence="1">
    <location>
        <begin position="139"/>
        <end position="148"/>
    </location>
</feature>
<keyword evidence="6" id="KW-1185">Reference proteome</keyword>
<keyword evidence="5" id="KW-0418">Kinase</keyword>
<gene>
    <name evidence="5" type="ORF">CINCED_3A025272</name>
</gene>
<dbReference type="InterPro" id="IPR011641">
    <property type="entry name" value="Tyr-kin_ephrin_A/B_rcpt-like"/>
</dbReference>
<evidence type="ECO:0000313" key="6">
    <source>
        <dbReference type="Proteomes" id="UP000325440"/>
    </source>
</evidence>
<dbReference type="OrthoDB" id="6594910at2759"/>
<accession>A0A5E4MH55</accession>
<keyword evidence="2" id="KW-0472">Membrane</keyword>
<evidence type="ECO:0000256" key="1">
    <source>
        <dbReference type="SAM" id="MobiDB-lite"/>
    </source>
</evidence>
<feature type="domain" description="Ig-like" evidence="4">
    <location>
        <begin position="280"/>
        <end position="335"/>
    </location>
</feature>
<proteinExistence type="predicted"/>
<dbReference type="Pfam" id="PF07699">
    <property type="entry name" value="Ephrin_rec_like"/>
    <property type="match status" value="1"/>
</dbReference>
<keyword evidence="3" id="KW-0732">Signal</keyword>
<reference evidence="5 6" key="1">
    <citation type="submission" date="2019-08" db="EMBL/GenBank/DDBJ databases">
        <authorList>
            <person name="Alioto T."/>
            <person name="Alioto T."/>
            <person name="Gomez Garrido J."/>
        </authorList>
    </citation>
    <scope>NUCLEOTIDE SEQUENCE [LARGE SCALE GENOMIC DNA]</scope>
</reference>
<dbReference type="GO" id="GO:0016301">
    <property type="term" value="F:kinase activity"/>
    <property type="evidence" value="ECO:0007669"/>
    <property type="project" value="UniProtKB-KW"/>
</dbReference>
<dbReference type="AlphaFoldDB" id="A0A5E4MH55"/>
<dbReference type="InterPro" id="IPR036179">
    <property type="entry name" value="Ig-like_dom_sf"/>
</dbReference>
<name>A0A5E4MH55_9HEMI</name>
<dbReference type="InterPro" id="IPR007110">
    <property type="entry name" value="Ig-like_dom"/>
</dbReference>
<dbReference type="SMART" id="SM01411">
    <property type="entry name" value="Ephrin_rec_like"/>
    <property type="match status" value="1"/>
</dbReference>
<keyword evidence="5" id="KW-0808">Transferase</keyword>
<protein>
    <submittedName>
        <fullName evidence="5">Immunoglobulin-like domain,Tyrosine-protein kinase ephrin type A/B receptor-like,Immunoglobulin-like</fullName>
    </submittedName>
</protein>
<dbReference type="Proteomes" id="UP000325440">
    <property type="component" value="Unassembled WGS sequence"/>
</dbReference>
<dbReference type="PROSITE" id="PS50835">
    <property type="entry name" value="IG_LIKE"/>
    <property type="match status" value="1"/>
</dbReference>
<dbReference type="SUPFAM" id="SSF48726">
    <property type="entry name" value="Immunoglobulin"/>
    <property type="match status" value="1"/>
</dbReference>
<feature type="region of interest" description="Disordered" evidence="1">
    <location>
        <begin position="38"/>
        <end position="76"/>
    </location>
</feature>
<keyword evidence="2" id="KW-0812">Transmembrane</keyword>
<feature type="signal peptide" evidence="3">
    <location>
        <begin position="1"/>
        <end position="26"/>
    </location>
</feature>
<keyword evidence="2" id="KW-1133">Transmembrane helix</keyword>
<evidence type="ECO:0000256" key="3">
    <source>
        <dbReference type="SAM" id="SignalP"/>
    </source>
</evidence>
<feature type="transmembrane region" description="Helical" evidence="2">
    <location>
        <begin position="570"/>
        <end position="593"/>
    </location>
</feature>
<sequence>MFFLNPSPLVFVEYWTAICLAAAVCGFPGRCPVGDGENGAVNDRDPDLGTAEQPDGHAKPPKTGGPSWRPVSEYRDGDGRKERYAVAKLSGHSELIDGFFHVDRRPSDKTQRGGRHRTTVGPNNATRGGKNVDRSDPRTATAATTAATPGPGQNRLFGNENECVSASDGRPCVCYTTDFLDSVTGLLLDEMTLVQDDTAAAVATFACPTYKAVPPAFVVSPPRPPETVETTAAALVPERSGDGNETAAPARKEVDFDYVVNYLLDKPKNDRLRVHYGLLGNVVKIRCADNSTGIYAVKWDYNKDKINSNATIVISDTNNLMISKLEPENSINYTCVTMTEAVKGLKIPQKRYTHYVIAIDKPIYEIKGTAFYKANGGGGCAREIIGPMIKQLPGLVQTEVCPEGSSRYACNVDVESSKCSENESLLEVNYVVRLNDKANYLVRIKTSKKGRNALFYQKLLARISNVFVENLKRTLAVKVLSKYSSIDTIFESDRVRTTVKTFVSCGPGFGIREVFCSACPPHHYSPDKSVDCLKCNKGFHQPVAGSVNCVKCPNRFASGCYVSQIPKRTYYVSAAICLTVCLLIAAVVCVCCCHKTNETIIESIRRNVKKKFRKSKKRELLVTDGTSDDSKSSGSSAVRRQYNKFLKFIKKSKRKVSNPNVPFHVLHENYGRSIPAVDARRAEHYN</sequence>
<keyword evidence="5" id="KW-0675">Receptor</keyword>
<dbReference type="InterPro" id="IPR013783">
    <property type="entry name" value="Ig-like_fold"/>
</dbReference>
<organism evidence="5 6">
    <name type="scientific">Cinara cedri</name>
    <dbReference type="NCBI Taxonomy" id="506608"/>
    <lineage>
        <taxon>Eukaryota</taxon>
        <taxon>Metazoa</taxon>
        <taxon>Ecdysozoa</taxon>
        <taxon>Arthropoda</taxon>
        <taxon>Hexapoda</taxon>
        <taxon>Insecta</taxon>
        <taxon>Pterygota</taxon>
        <taxon>Neoptera</taxon>
        <taxon>Paraneoptera</taxon>
        <taxon>Hemiptera</taxon>
        <taxon>Sternorrhyncha</taxon>
        <taxon>Aphidomorpha</taxon>
        <taxon>Aphidoidea</taxon>
        <taxon>Aphididae</taxon>
        <taxon>Lachninae</taxon>
        <taxon>Cinara</taxon>
    </lineage>
</organism>
<feature type="region of interest" description="Disordered" evidence="1">
    <location>
        <begin position="100"/>
        <end position="154"/>
    </location>
</feature>
<dbReference type="Gene3D" id="2.60.40.10">
    <property type="entry name" value="Immunoglobulins"/>
    <property type="match status" value="1"/>
</dbReference>
<feature type="chain" id="PRO_5022701302" evidence="3">
    <location>
        <begin position="27"/>
        <end position="686"/>
    </location>
</feature>
<dbReference type="EMBL" id="CABPRJ010000543">
    <property type="protein sequence ID" value="VVC30856.1"/>
    <property type="molecule type" value="Genomic_DNA"/>
</dbReference>
<evidence type="ECO:0000313" key="5">
    <source>
        <dbReference type="EMBL" id="VVC30856.1"/>
    </source>
</evidence>
<evidence type="ECO:0000259" key="4">
    <source>
        <dbReference type="PROSITE" id="PS50835"/>
    </source>
</evidence>